<evidence type="ECO:0000313" key="4">
    <source>
        <dbReference type="Proteomes" id="UP001172673"/>
    </source>
</evidence>
<dbReference type="AlphaFoldDB" id="A0AA38WZF4"/>
<gene>
    <name evidence="3" type="ORF">H2200_011450</name>
</gene>
<evidence type="ECO:0000256" key="2">
    <source>
        <dbReference type="SAM" id="SignalP"/>
    </source>
</evidence>
<comment type="caution">
    <text evidence="3">The sequence shown here is derived from an EMBL/GenBank/DDBJ whole genome shotgun (WGS) entry which is preliminary data.</text>
</comment>
<keyword evidence="4" id="KW-1185">Reference proteome</keyword>
<reference evidence="3" key="1">
    <citation type="submission" date="2022-10" db="EMBL/GenBank/DDBJ databases">
        <title>Culturing micro-colonial fungi from biological soil crusts in the Mojave desert and describing Neophaeococcomyces mojavensis, and introducing the new genera and species Taxawa tesnikishii.</title>
        <authorList>
            <person name="Kurbessoian T."/>
            <person name="Stajich J.E."/>
        </authorList>
    </citation>
    <scope>NUCLEOTIDE SEQUENCE</scope>
    <source>
        <strain evidence="3">TK_41</strain>
    </source>
</reference>
<feature type="region of interest" description="Disordered" evidence="1">
    <location>
        <begin position="352"/>
        <end position="373"/>
    </location>
</feature>
<feature type="signal peptide" evidence="2">
    <location>
        <begin position="1"/>
        <end position="26"/>
    </location>
</feature>
<organism evidence="3 4">
    <name type="scientific">Cladophialophora chaetospira</name>
    <dbReference type="NCBI Taxonomy" id="386627"/>
    <lineage>
        <taxon>Eukaryota</taxon>
        <taxon>Fungi</taxon>
        <taxon>Dikarya</taxon>
        <taxon>Ascomycota</taxon>
        <taxon>Pezizomycotina</taxon>
        <taxon>Eurotiomycetes</taxon>
        <taxon>Chaetothyriomycetidae</taxon>
        <taxon>Chaetothyriales</taxon>
        <taxon>Herpotrichiellaceae</taxon>
        <taxon>Cladophialophora</taxon>
    </lineage>
</organism>
<proteinExistence type="predicted"/>
<keyword evidence="2" id="KW-0732">Signal</keyword>
<sequence>MATFAAVELMLSLLFSFFLQWNTAWSQAVYWPNQPIYGAPANPPLTDYQKTFFPRVIMDAVSLARHAVLHWPCDPANDDLFKRYFDPTDAVFANNIFRAVANVPFDLDLNDNDVLAKLTSDPFSYNPRFKNLNIQFLEDNPRLKPENGGPGIPTENCQVLTAEGRTQIGYTRNIKDSDLALISICKEFFSYLPMLDDVINPPRWAIDPNKDQSDPKNPQYYDGYHCDNLGDTDSAWMRTTAWVMLHECLHAVGLFRDVPNYDATIPTGWEYNHFEGTLPHILTDFWPLEYGGITPKPPLNGYGGWNAMLINQLHPINADSIKFKAIYNVDNYVAYASSSYFSTKCNREFRAPSEEQDWGKSPRHLPQDPFSSQ</sequence>
<evidence type="ECO:0000313" key="3">
    <source>
        <dbReference type="EMBL" id="KAJ9603928.1"/>
    </source>
</evidence>
<accession>A0AA38WZF4</accession>
<evidence type="ECO:0000256" key="1">
    <source>
        <dbReference type="SAM" id="MobiDB-lite"/>
    </source>
</evidence>
<protein>
    <submittedName>
        <fullName evidence="3">Uncharacterized protein</fullName>
    </submittedName>
</protein>
<feature type="chain" id="PRO_5041256187" evidence="2">
    <location>
        <begin position="27"/>
        <end position="373"/>
    </location>
</feature>
<dbReference type="EMBL" id="JAPDRK010000020">
    <property type="protein sequence ID" value="KAJ9603928.1"/>
    <property type="molecule type" value="Genomic_DNA"/>
</dbReference>
<name>A0AA38WZF4_9EURO</name>
<dbReference type="Proteomes" id="UP001172673">
    <property type="component" value="Unassembled WGS sequence"/>
</dbReference>